<evidence type="ECO:0000313" key="2">
    <source>
        <dbReference type="EMBL" id="MBT2990908.1"/>
    </source>
</evidence>
<dbReference type="Pfam" id="PF02655">
    <property type="entry name" value="ATP-grasp_3"/>
    <property type="match status" value="1"/>
</dbReference>
<dbReference type="Proteomes" id="UP000770889">
    <property type="component" value="Unassembled WGS sequence"/>
</dbReference>
<evidence type="ECO:0000313" key="3">
    <source>
        <dbReference type="Proteomes" id="UP000770889"/>
    </source>
</evidence>
<dbReference type="GO" id="GO:0005524">
    <property type="term" value="F:ATP binding"/>
    <property type="evidence" value="ECO:0007669"/>
    <property type="project" value="InterPro"/>
</dbReference>
<dbReference type="PIRSF" id="PIRSF016817">
    <property type="entry name" value="UCP016817_carboligase"/>
    <property type="match status" value="1"/>
</dbReference>
<dbReference type="AlphaFoldDB" id="A0A944MFH9"/>
<gene>
    <name evidence="2" type="ORF">KME65_18265</name>
</gene>
<protein>
    <submittedName>
        <fullName evidence="2">ATP-grasp domain-containing protein</fullName>
    </submittedName>
</protein>
<reference evidence="2 3" key="1">
    <citation type="submission" date="2021-05" db="EMBL/GenBank/DDBJ databases">
        <title>Genetic and Functional Diversity in Clade A Lucinid endosymbionts from the Bahamas.</title>
        <authorList>
            <person name="Giani N.M."/>
            <person name="Engel A.S."/>
            <person name="Campbell B.J."/>
        </authorList>
    </citation>
    <scope>NUCLEOTIDE SEQUENCE [LARGE SCALE GENOMIC DNA]</scope>
    <source>
        <strain evidence="2">LUC16012Gg_MoonRockCtena</strain>
    </source>
</reference>
<dbReference type="GO" id="GO:0046872">
    <property type="term" value="F:metal ion binding"/>
    <property type="evidence" value="ECO:0007669"/>
    <property type="project" value="InterPro"/>
</dbReference>
<dbReference type="InterPro" id="IPR016677">
    <property type="entry name" value="UCP016817_carboligase"/>
</dbReference>
<dbReference type="InterPro" id="IPR003806">
    <property type="entry name" value="ATP-grasp_PylC-type"/>
</dbReference>
<dbReference type="EMBL" id="JAHHGM010000023">
    <property type="protein sequence ID" value="MBT2990908.1"/>
    <property type="molecule type" value="Genomic_DNA"/>
</dbReference>
<dbReference type="SUPFAM" id="SSF56059">
    <property type="entry name" value="Glutathione synthetase ATP-binding domain-like"/>
    <property type="match status" value="1"/>
</dbReference>
<name>A0A944MFH9_9GAMM</name>
<feature type="domain" description="ATP-grasp fold PylC-type" evidence="1">
    <location>
        <begin position="118"/>
        <end position="269"/>
    </location>
</feature>
<organism evidence="2 3">
    <name type="scientific">Candidatus Thiodiazotropha taylori</name>
    <dbReference type="NCBI Taxonomy" id="2792791"/>
    <lineage>
        <taxon>Bacteria</taxon>
        <taxon>Pseudomonadati</taxon>
        <taxon>Pseudomonadota</taxon>
        <taxon>Gammaproteobacteria</taxon>
        <taxon>Chromatiales</taxon>
        <taxon>Sedimenticolaceae</taxon>
        <taxon>Candidatus Thiodiazotropha</taxon>
    </lineage>
</organism>
<evidence type="ECO:0000259" key="1">
    <source>
        <dbReference type="Pfam" id="PF02655"/>
    </source>
</evidence>
<accession>A0A944MFH9</accession>
<proteinExistence type="predicted"/>
<comment type="caution">
    <text evidence="2">The sequence shown here is derived from an EMBL/GenBank/DDBJ whole genome shotgun (WGS) entry which is preliminary data.</text>
</comment>
<dbReference type="Gene3D" id="3.30.470.20">
    <property type="entry name" value="ATP-grasp fold, B domain"/>
    <property type="match status" value="1"/>
</dbReference>
<sequence>MSANNNTLLILANSGRATAESARRGGYRVAVFDGYCDQDTLAAADCWPVTQGFSNLEVDRFVDEVASLFPIKPYGVIYGAGLEESTILLRRLSTEFRLFGNDPSVLELLRRPRRYFSLLDRLEIPYPQVSFTPPYSAAGKRWLIKRAGSCGGQGVAYFDAAHSAADTSCYYQRHMPGQVMSILFIADGGRHCTIGYNRLGMGASSTPAPFLYSGATSHASLSHAHCANIELTVSQLVSELRLRGINSLDFVVANEGVFVIDLNPRPTATLELYEHLMDEGWIKYHIAACLGELPSLPLVGSAVIHGQRIIYSPRSFEMPGEPKWKPWVKDRPLVGSRVVEGQPLCSLYAKGDSVEEVESVLRQRQDEILRMLGASLYQPFAHKVAV</sequence>